<evidence type="ECO:0000256" key="4">
    <source>
        <dbReference type="ARBA" id="ARBA00022833"/>
    </source>
</evidence>
<accession>A0AAW2YNT7</accession>
<comment type="similarity">
    <text evidence="1 7">Belongs to the glycosyl hydrolase 38 family.</text>
</comment>
<keyword evidence="2 7" id="KW-0479">Metal-binding</keyword>
<dbReference type="InterPro" id="IPR000602">
    <property type="entry name" value="Glyco_hydro_38_N"/>
</dbReference>
<dbReference type="Gene3D" id="2.60.40.1180">
    <property type="entry name" value="Golgi alpha-mannosidase II"/>
    <property type="match status" value="1"/>
</dbReference>
<dbReference type="InterPro" id="IPR050843">
    <property type="entry name" value="Glycosyl_Hydrlase_38"/>
</dbReference>
<dbReference type="PANTHER" id="PTHR11607">
    <property type="entry name" value="ALPHA-MANNOSIDASE"/>
    <property type="match status" value="1"/>
</dbReference>
<evidence type="ECO:0000256" key="2">
    <source>
        <dbReference type="ARBA" id="ARBA00022723"/>
    </source>
</evidence>
<dbReference type="Gene3D" id="1.20.1270.50">
    <property type="entry name" value="Glycoside hydrolase family 38, central domain"/>
    <property type="match status" value="1"/>
</dbReference>
<evidence type="ECO:0000259" key="8">
    <source>
        <dbReference type="SMART" id="SM00872"/>
    </source>
</evidence>
<organism evidence="9 10">
    <name type="scientific">Acrasis kona</name>
    <dbReference type="NCBI Taxonomy" id="1008807"/>
    <lineage>
        <taxon>Eukaryota</taxon>
        <taxon>Discoba</taxon>
        <taxon>Heterolobosea</taxon>
        <taxon>Tetramitia</taxon>
        <taxon>Eutetramitia</taxon>
        <taxon>Acrasidae</taxon>
        <taxon>Acrasis</taxon>
    </lineage>
</organism>
<evidence type="ECO:0000313" key="9">
    <source>
        <dbReference type="EMBL" id="KAL0478997.1"/>
    </source>
</evidence>
<dbReference type="Pfam" id="PF07748">
    <property type="entry name" value="Glyco_hydro_38C"/>
    <property type="match status" value="1"/>
</dbReference>
<dbReference type="SUPFAM" id="SSF88688">
    <property type="entry name" value="Families 57/38 glycoside transferase middle domain"/>
    <property type="match status" value="1"/>
</dbReference>
<dbReference type="AlphaFoldDB" id="A0AAW2YNT7"/>
<sequence>MLFPIVDAGWLETVDEYFNDAVKHILTTVTEELTKDPSKRFVWAESIYFRMWWKQASIKQQTDFRRLLDTKQVEFVNGGWVMSDDALCTYSAMLDQTTLGHQYLYDLFQEKSFSRNGWSIDPFGLSAVTAKINKGCGFDFHTICRVPYDQKEQFINDGSLEFQWQFDQRQGKNSKLFTHIPYLQQYGPMRGYDWDEPNPSPSVTADNVEQVSMVVVDAVKLWNQSYRSKKHINFMFGEDFKFVKAQTQFGNMSRIMDWVNQRSDQLGIKMRYSTPSEYFDAVTQDDIEYPTKTGDFFPYADNVNSYWTGYYSSHPEMKDAVRKNEHMLRNAEVLLALAHSTTRANQQNQIYNQHLELLNQVRSVNGEIQHHDAITGTEKDHVLRSYVLGIEKSIHDANQVSTHSILHLLQKNQTLRYNLLDASRGELFKVHSDRRNPLILFNSLGWQTQGTVRITVDRSNVKVTNDRHESIPIQVDDLGDSTFALYFDQVMDAISVNTVFITSSDDAPSSSSSNNHKRSVLSNRFYDVTLDQHDAIQSIYHKKYKLKTTLRTTYKSYESFGKAGEQASGAYIFRPTKADPDVISDTPRTSRHQSGNIYQQVAQQYAPYIRQTIKLHKDQDGILMDITIGPEIPLHSEIVLSIDTNIHNKGRMVTEDNGLINMHRQYRNSPLNESAHLFPASSNYYPFVYHAHIQDDDAQLVICTNTSRGIASLRDGQLEIMLHRRTGYDDRRGVNTPLNTTSTTHVQLLLTTQPPTNKNWFKSHVAHLHNYPFGSYMFHEQVPVDYEQELMTRFVPLRSRTLPKNVHLMNLNVKNQDELLFRLVNLEQDDDGAVVVNVRQWLGDDIEVSFAQETLLNGIVRHVNDDDLVNVRLEPLQIRTFVVKFEIKV</sequence>
<dbReference type="PANTHER" id="PTHR11607:SF3">
    <property type="entry name" value="LYSOSOMAL ALPHA-MANNOSIDASE"/>
    <property type="match status" value="1"/>
</dbReference>
<evidence type="ECO:0000256" key="6">
    <source>
        <dbReference type="ARBA" id="ARBA00023295"/>
    </source>
</evidence>
<dbReference type="EMBL" id="JAOPGA020000489">
    <property type="protein sequence ID" value="KAL0478997.1"/>
    <property type="molecule type" value="Genomic_DNA"/>
</dbReference>
<evidence type="ECO:0000256" key="5">
    <source>
        <dbReference type="ARBA" id="ARBA00023157"/>
    </source>
</evidence>
<name>A0AAW2YNT7_9EUKA</name>
<dbReference type="InterPro" id="IPR027291">
    <property type="entry name" value="Glyco_hydro_38_N_sf"/>
</dbReference>
<dbReference type="Gene3D" id="2.70.98.30">
    <property type="entry name" value="Golgi alpha-mannosidase II, domain 4"/>
    <property type="match status" value="1"/>
</dbReference>
<feature type="domain" description="Glycoside hydrolase family 38 central" evidence="8">
    <location>
        <begin position="305"/>
        <end position="390"/>
    </location>
</feature>
<evidence type="ECO:0000256" key="3">
    <source>
        <dbReference type="ARBA" id="ARBA00022801"/>
    </source>
</evidence>
<dbReference type="Pfam" id="PF09261">
    <property type="entry name" value="Alpha-mann_mid"/>
    <property type="match status" value="1"/>
</dbReference>
<dbReference type="Pfam" id="PF01074">
    <property type="entry name" value="Glyco_hydro_38N"/>
    <property type="match status" value="1"/>
</dbReference>
<dbReference type="GO" id="GO:0004559">
    <property type="term" value="F:alpha-mannosidase activity"/>
    <property type="evidence" value="ECO:0007669"/>
    <property type="project" value="InterPro"/>
</dbReference>
<comment type="caution">
    <text evidence="9">The sequence shown here is derived from an EMBL/GenBank/DDBJ whole genome shotgun (WGS) entry which is preliminary data.</text>
</comment>
<dbReference type="FunFam" id="1.20.1270.50:FF:000002">
    <property type="entry name" value="Alpha-mannosidase"/>
    <property type="match status" value="1"/>
</dbReference>
<keyword evidence="3 7" id="KW-0378">Hydrolase</keyword>
<dbReference type="InterPro" id="IPR011330">
    <property type="entry name" value="Glyco_hydro/deAcase_b/a-brl"/>
</dbReference>
<keyword evidence="6 7" id="KW-0326">Glycosidase</keyword>
<dbReference type="GO" id="GO:0046872">
    <property type="term" value="F:metal ion binding"/>
    <property type="evidence" value="ECO:0007669"/>
    <property type="project" value="UniProtKB-KW"/>
</dbReference>
<dbReference type="InterPro" id="IPR011013">
    <property type="entry name" value="Gal_mutarotase_sf_dom"/>
</dbReference>
<reference evidence="9 10" key="1">
    <citation type="submission" date="2024-03" db="EMBL/GenBank/DDBJ databases">
        <title>The Acrasis kona genome and developmental transcriptomes reveal deep origins of eukaryotic multicellular pathways.</title>
        <authorList>
            <person name="Sheikh S."/>
            <person name="Fu C.-J."/>
            <person name="Brown M.W."/>
            <person name="Baldauf S.L."/>
        </authorList>
    </citation>
    <scope>NUCLEOTIDE SEQUENCE [LARGE SCALE GENOMIC DNA]</scope>
    <source>
        <strain evidence="9 10">ATCC MYA-3509</strain>
    </source>
</reference>
<keyword evidence="5" id="KW-1015">Disulfide bond</keyword>
<dbReference type="InterPro" id="IPR028995">
    <property type="entry name" value="Glyco_hydro_57/38_cen_sf"/>
</dbReference>
<dbReference type="SUPFAM" id="SSF74650">
    <property type="entry name" value="Galactose mutarotase-like"/>
    <property type="match status" value="1"/>
</dbReference>
<dbReference type="InterPro" id="IPR037094">
    <property type="entry name" value="Glyco_hydro_38_cen_sf"/>
</dbReference>
<keyword evidence="4 7" id="KW-0862">Zinc</keyword>
<dbReference type="InterPro" id="IPR015341">
    <property type="entry name" value="Glyco_hydro_38_cen"/>
</dbReference>
<evidence type="ECO:0000256" key="1">
    <source>
        <dbReference type="ARBA" id="ARBA00009792"/>
    </source>
</evidence>
<dbReference type="GO" id="GO:0030246">
    <property type="term" value="F:carbohydrate binding"/>
    <property type="evidence" value="ECO:0007669"/>
    <property type="project" value="InterPro"/>
</dbReference>
<evidence type="ECO:0000256" key="7">
    <source>
        <dbReference type="RuleBase" id="RU361199"/>
    </source>
</evidence>
<proteinExistence type="inferred from homology"/>
<dbReference type="EC" id="3.2.1.-" evidence="7"/>
<dbReference type="SMART" id="SM00872">
    <property type="entry name" value="Alpha-mann_mid"/>
    <property type="match status" value="1"/>
</dbReference>
<dbReference type="InterPro" id="IPR011682">
    <property type="entry name" value="Glyco_hydro_38_C"/>
</dbReference>
<protein>
    <recommendedName>
        <fullName evidence="7">Alpha-mannosidase</fullName>
        <ecNumber evidence="7">3.2.1.-</ecNumber>
    </recommendedName>
</protein>
<dbReference type="SUPFAM" id="SSF88713">
    <property type="entry name" value="Glycoside hydrolase/deacetylase"/>
    <property type="match status" value="1"/>
</dbReference>
<evidence type="ECO:0000313" key="10">
    <source>
        <dbReference type="Proteomes" id="UP001431209"/>
    </source>
</evidence>
<comment type="cofactor">
    <cofactor evidence="7">
        <name>Zn(2+)</name>
        <dbReference type="ChEBI" id="CHEBI:29105"/>
    </cofactor>
    <text evidence="7">Binds 1 zinc ion per subunit.</text>
</comment>
<dbReference type="Gene3D" id="3.20.110.10">
    <property type="entry name" value="Glycoside hydrolase 38, N terminal domain"/>
    <property type="match status" value="1"/>
</dbReference>
<gene>
    <name evidence="9" type="ORF">AKO1_007869</name>
</gene>
<dbReference type="GO" id="GO:0006013">
    <property type="term" value="P:mannose metabolic process"/>
    <property type="evidence" value="ECO:0007669"/>
    <property type="project" value="InterPro"/>
</dbReference>
<dbReference type="Proteomes" id="UP001431209">
    <property type="component" value="Unassembled WGS sequence"/>
</dbReference>
<keyword evidence="10" id="KW-1185">Reference proteome</keyword>
<dbReference type="InterPro" id="IPR013780">
    <property type="entry name" value="Glyco_hydro_b"/>
</dbReference>